<accession>A0AAD6EWG7</accession>
<dbReference type="PANTHER" id="PTHR33601:SF1">
    <property type="entry name" value="PROTEIN LITTLE ZIPPER 4"/>
    <property type="match status" value="1"/>
</dbReference>
<evidence type="ECO:0000313" key="3">
    <source>
        <dbReference type="EMBL" id="KAJ3703570.1"/>
    </source>
</evidence>
<dbReference type="InterPro" id="IPR039312">
    <property type="entry name" value="ZPR"/>
</dbReference>
<feature type="compositionally biased region" description="Polar residues" evidence="2">
    <location>
        <begin position="51"/>
        <end position="70"/>
    </location>
</feature>
<comment type="caution">
    <text evidence="3">The sequence shown here is derived from an EMBL/GenBank/DDBJ whole genome shotgun (WGS) entry which is preliminary data.</text>
</comment>
<evidence type="ECO:0000313" key="4">
    <source>
        <dbReference type="Proteomes" id="UP001210211"/>
    </source>
</evidence>
<evidence type="ECO:0000256" key="1">
    <source>
        <dbReference type="SAM" id="Coils"/>
    </source>
</evidence>
<keyword evidence="1" id="KW-0175">Coiled coil</keyword>
<name>A0AAD6EWG7_9POAL</name>
<protein>
    <submittedName>
        <fullName evidence="3">Uncharacterized protein</fullName>
    </submittedName>
</protein>
<gene>
    <name evidence="3" type="ORF">LUZ61_007275</name>
</gene>
<dbReference type="PANTHER" id="PTHR33601">
    <property type="entry name" value="PROTEIN LITTLE ZIPPER 4"/>
    <property type="match status" value="1"/>
</dbReference>
<reference evidence="3 4" key="1">
    <citation type="journal article" date="2022" name="Cell">
        <title>Repeat-based holocentromeres influence genome architecture and karyotype evolution.</title>
        <authorList>
            <person name="Hofstatter P.G."/>
            <person name="Thangavel G."/>
            <person name="Lux T."/>
            <person name="Neumann P."/>
            <person name="Vondrak T."/>
            <person name="Novak P."/>
            <person name="Zhang M."/>
            <person name="Costa L."/>
            <person name="Castellani M."/>
            <person name="Scott A."/>
            <person name="Toegelov H."/>
            <person name="Fuchs J."/>
            <person name="Mata-Sucre Y."/>
            <person name="Dias Y."/>
            <person name="Vanzela A.L.L."/>
            <person name="Huettel B."/>
            <person name="Almeida C.C.S."/>
            <person name="Simkova H."/>
            <person name="Souza G."/>
            <person name="Pedrosa-Harand A."/>
            <person name="Macas J."/>
            <person name="Mayer K.F.X."/>
            <person name="Houben A."/>
            <person name="Marques A."/>
        </authorList>
    </citation>
    <scope>NUCLEOTIDE SEQUENCE [LARGE SCALE GENOMIC DNA]</scope>
    <source>
        <strain evidence="3">RhyTen1mFocal</strain>
    </source>
</reference>
<sequence>MEKAKKLYMDNYYIIKENERLRKQAQILNEENQVLLAQLKQKQLQLKHQANSSVTNPNSCTNSGSNTAPSVPNLPRTHTGTKKGGN</sequence>
<keyword evidence="4" id="KW-1185">Reference proteome</keyword>
<organism evidence="3 4">
    <name type="scientific">Rhynchospora tenuis</name>
    <dbReference type="NCBI Taxonomy" id="198213"/>
    <lineage>
        <taxon>Eukaryota</taxon>
        <taxon>Viridiplantae</taxon>
        <taxon>Streptophyta</taxon>
        <taxon>Embryophyta</taxon>
        <taxon>Tracheophyta</taxon>
        <taxon>Spermatophyta</taxon>
        <taxon>Magnoliopsida</taxon>
        <taxon>Liliopsida</taxon>
        <taxon>Poales</taxon>
        <taxon>Cyperaceae</taxon>
        <taxon>Cyperoideae</taxon>
        <taxon>Rhynchosporeae</taxon>
        <taxon>Rhynchospora</taxon>
    </lineage>
</organism>
<proteinExistence type="predicted"/>
<dbReference type="EMBL" id="JAMRDG010000001">
    <property type="protein sequence ID" value="KAJ3703570.1"/>
    <property type="molecule type" value="Genomic_DNA"/>
</dbReference>
<feature type="coiled-coil region" evidence="1">
    <location>
        <begin position="18"/>
        <end position="45"/>
    </location>
</feature>
<dbReference type="AlphaFoldDB" id="A0AAD6EWG7"/>
<evidence type="ECO:0000256" key="2">
    <source>
        <dbReference type="SAM" id="MobiDB-lite"/>
    </source>
</evidence>
<dbReference type="Proteomes" id="UP001210211">
    <property type="component" value="Unassembled WGS sequence"/>
</dbReference>
<feature type="region of interest" description="Disordered" evidence="2">
    <location>
        <begin position="48"/>
        <end position="86"/>
    </location>
</feature>